<dbReference type="SUPFAM" id="SSF51735">
    <property type="entry name" value="NAD(P)-binding Rossmann-fold domains"/>
    <property type="match status" value="1"/>
</dbReference>
<dbReference type="EMBL" id="AP028679">
    <property type="protein sequence ID" value="BEQ15616.1"/>
    <property type="molecule type" value="Genomic_DNA"/>
</dbReference>
<dbReference type="PANTHER" id="PTHR42789">
    <property type="entry name" value="D-ISOMER SPECIFIC 2-HYDROXYACID DEHYDROGENASE FAMILY PROTEIN (AFU_ORTHOLOGUE AFUA_6G10090)"/>
    <property type="match status" value="1"/>
</dbReference>
<evidence type="ECO:0000313" key="8">
    <source>
        <dbReference type="EMBL" id="BEQ15616.1"/>
    </source>
</evidence>
<evidence type="ECO:0000256" key="5">
    <source>
        <dbReference type="RuleBase" id="RU003719"/>
    </source>
</evidence>
<dbReference type="InterPro" id="IPR029752">
    <property type="entry name" value="D-isomer_DH_CS1"/>
</dbReference>
<dbReference type="PROSITE" id="PS00671">
    <property type="entry name" value="D_2_HYDROXYACID_DH_3"/>
    <property type="match status" value="1"/>
</dbReference>
<dbReference type="KEGG" id="dmp:FAK_26820"/>
<feature type="domain" description="D-isomer specific 2-hydroxyacid dehydrogenase catalytic" evidence="6">
    <location>
        <begin position="15"/>
        <end position="315"/>
    </location>
</feature>
<keyword evidence="2" id="KW-0028">Amino-acid biosynthesis</keyword>
<dbReference type="Gene3D" id="3.40.50.720">
    <property type="entry name" value="NAD(P)-binding Rossmann-like Domain"/>
    <property type="match status" value="2"/>
</dbReference>
<dbReference type="InterPro" id="IPR006139">
    <property type="entry name" value="D-isomer_2_OHA_DH_cat_dom"/>
</dbReference>
<dbReference type="InterPro" id="IPR006140">
    <property type="entry name" value="D-isomer_DH_NAD-bd"/>
</dbReference>
<dbReference type="PANTHER" id="PTHR42789:SF1">
    <property type="entry name" value="D-ISOMER SPECIFIC 2-HYDROXYACID DEHYDROGENASE FAMILY PROTEIN (AFU_ORTHOLOGUE AFUA_6G10090)"/>
    <property type="match status" value="1"/>
</dbReference>
<evidence type="ECO:0000259" key="7">
    <source>
        <dbReference type="Pfam" id="PF02826"/>
    </source>
</evidence>
<evidence type="ECO:0000256" key="3">
    <source>
        <dbReference type="ARBA" id="ARBA00023002"/>
    </source>
</evidence>
<name>A0AAU9EEP9_9BACT</name>
<dbReference type="SUPFAM" id="SSF52283">
    <property type="entry name" value="Formate/glycerate dehydrogenase catalytic domain-like"/>
    <property type="match status" value="1"/>
</dbReference>
<dbReference type="RefSeq" id="WP_338600258.1">
    <property type="nucleotide sequence ID" value="NZ_AP028679.1"/>
</dbReference>
<dbReference type="InterPro" id="IPR036291">
    <property type="entry name" value="NAD(P)-bd_dom_sf"/>
</dbReference>
<dbReference type="InterPro" id="IPR029753">
    <property type="entry name" value="D-isomer_DH_CS"/>
</dbReference>
<dbReference type="GO" id="GO:0016616">
    <property type="term" value="F:oxidoreductase activity, acting on the CH-OH group of donors, NAD or NADP as acceptor"/>
    <property type="evidence" value="ECO:0007669"/>
    <property type="project" value="InterPro"/>
</dbReference>
<evidence type="ECO:0000256" key="1">
    <source>
        <dbReference type="ARBA" id="ARBA00005854"/>
    </source>
</evidence>
<evidence type="ECO:0000256" key="4">
    <source>
        <dbReference type="ARBA" id="ARBA00023027"/>
    </source>
</evidence>
<keyword evidence="3 5" id="KW-0560">Oxidoreductase</keyword>
<dbReference type="Proteomes" id="UP001366166">
    <property type="component" value="Chromosome"/>
</dbReference>
<dbReference type="CDD" id="cd12172">
    <property type="entry name" value="PGDH_like_2"/>
    <property type="match status" value="1"/>
</dbReference>
<reference evidence="9" key="1">
    <citation type="journal article" date="2023" name="Arch. Microbiol.">
        <title>Desulfoferula mesophilus gen. nov. sp. nov., a mesophilic sulfate-reducing bacterium isolated from a brackish lake sediment.</title>
        <authorList>
            <person name="Watanabe T."/>
            <person name="Yabe T."/>
            <person name="Tsuji J.M."/>
            <person name="Fukui M."/>
        </authorList>
    </citation>
    <scope>NUCLEOTIDE SEQUENCE [LARGE SCALE GENOMIC DNA]</scope>
    <source>
        <strain evidence="9">12FAK</strain>
    </source>
</reference>
<evidence type="ECO:0000313" key="9">
    <source>
        <dbReference type="Proteomes" id="UP001366166"/>
    </source>
</evidence>
<dbReference type="PROSITE" id="PS00065">
    <property type="entry name" value="D_2_HYDROXYACID_DH_1"/>
    <property type="match status" value="1"/>
</dbReference>
<protein>
    <recommendedName>
        <fullName evidence="10">Phosphoglycerate dehydrogenase</fullName>
    </recommendedName>
</protein>
<dbReference type="GO" id="GO:0008652">
    <property type="term" value="P:amino acid biosynthetic process"/>
    <property type="evidence" value="ECO:0007669"/>
    <property type="project" value="UniProtKB-KW"/>
</dbReference>
<dbReference type="FunFam" id="3.40.50.720:FF:000203">
    <property type="entry name" value="D-3-phosphoglycerate dehydrogenase (SerA)"/>
    <property type="match status" value="1"/>
</dbReference>
<dbReference type="Pfam" id="PF02826">
    <property type="entry name" value="2-Hacid_dh_C"/>
    <property type="match status" value="1"/>
</dbReference>
<evidence type="ECO:0000259" key="6">
    <source>
        <dbReference type="Pfam" id="PF00389"/>
    </source>
</evidence>
<dbReference type="GO" id="GO:0051287">
    <property type="term" value="F:NAD binding"/>
    <property type="evidence" value="ECO:0007669"/>
    <property type="project" value="InterPro"/>
</dbReference>
<gene>
    <name evidence="8" type="ORF">FAK_26820</name>
</gene>
<evidence type="ECO:0000256" key="2">
    <source>
        <dbReference type="ARBA" id="ARBA00022605"/>
    </source>
</evidence>
<feature type="domain" description="D-isomer specific 2-hydroxyacid dehydrogenase NAD-binding" evidence="7">
    <location>
        <begin position="111"/>
        <end position="283"/>
    </location>
</feature>
<keyword evidence="4" id="KW-0520">NAD</keyword>
<accession>A0AAU9EEP9</accession>
<dbReference type="InterPro" id="IPR050857">
    <property type="entry name" value="D-2-hydroxyacid_DH"/>
</dbReference>
<keyword evidence="9" id="KW-1185">Reference proteome</keyword>
<comment type="similarity">
    <text evidence="1 5">Belongs to the D-isomer specific 2-hydroxyacid dehydrogenase family.</text>
</comment>
<dbReference type="AlphaFoldDB" id="A0AAU9EEP9"/>
<dbReference type="PROSITE" id="PS00670">
    <property type="entry name" value="D_2_HYDROXYACID_DH_2"/>
    <property type="match status" value="1"/>
</dbReference>
<organism evidence="8 9">
    <name type="scientific">Desulfoferula mesophila</name>
    <dbReference type="NCBI Taxonomy" id="3058419"/>
    <lineage>
        <taxon>Bacteria</taxon>
        <taxon>Pseudomonadati</taxon>
        <taxon>Thermodesulfobacteriota</taxon>
        <taxon>Desulfarculia</taxon>
        <taxon>Desulfarculales</taxon>
        <taxon>Desulfarculaceae</taxon>
        <taxon>Desulfoferula</taxon>
    </lineage>
</organism>
<dbReference type="Pfam" id="PF00389">
    <property type="entry name" value="2-Hacid_dh"/>
    <property type="match status" value="1"/>
</dbReference>
<proteinExistence type="inferred from homology"/>
<evidence type="ECO:0008006" key="10">
    <source>
        <dbReference type="Google" id="ProtNLM"/>
    </source>
</evidence>
<sequence>MLIRSFSPTFGKIATEPAQWLRDQGWQVELCPQDHPVDQATARDLVGDCDGLVCGMTPIDRQMLLAAPRLKVVSMHGTGTGHIDLEFARQRGVVVCNVPGGNQRAVAELALGLILCLARGIPQARQQVLEGGWSPVIGCEIKGKTLGILGLGKIGRELARMARALGMEVVAYNRTPLPEFAAQLGLALVPLDELLAKADFISLHLPGTPETMGLIGKRELALAKPGAYLLNLGRGGVVDEAALYQALTQGRLAGAALDVLAQEPPQDNPLLELPQVIVVPHIGGYTMESLNQVGWTCARNIAAVLKGEKPPYPVNL</sequence>